<dbReference type="Pfam" id="PF05036">
    <property type="entry name" value="SPOR"/>
    <property type="match status" value="1"/>
</dbReference>
<dbReference type="GO" id="GO:0016829">
    <property type="term" value="F:lyase activity"/>
    <property type="evidence" value="ECO:0007669"/>
    <property type="project" value="UniProtKB-KW"/>
</dbReference>
<evidence type="ECO:0000259" key="5">
    <source>
        <dbReference type="Pfam" id="PF05036"/>
    </source>
</evidence>
<feature type="domain" description="Transglycosylase SLT" evidence="4">
    <location>
        <begin position="39"/>
        <end position="133"/>
    </location>
</feature>
<dbReference type="EMBL" id="LN907867">
    <property type="protein sequence ID" value="CUU42596.1"/>
    <property type="molecule type" value="Genomic_DNA"/>
</dbReference>
<feature type="signal peptide" evidence="3">
    <location>
        <begin position="1"/>
        <end position="26"/>
    </location>
</feature>
<comment type="similarity">
    <text evidence="2">Belongs to the virb1 family.</text>
</comment>
<dbReference type="Pfam" id="PF01464">
    <property type="entry name" value="SLT"/>
    <property type="match status" value="1"/>
</dbReference>
<feature type="domain" description="SPOR" evidence="5">
    <location>
        <begin position="206"/>
        <end position="285"/>
    </location>
</feature>
<dbReference type="KEGG" id="bvr:BVIR_2164"/>
<dbReference type="InterPro" id="IPR008258">
    <property type="entry name" value="Transglycosylase_SLT_dom_1"/>
</dbReference>
<evidence type="ECO:0000256" key="2">
    <source>
        <dbReference type="ARBA" id="ARBA00009387"/>
    </source>
</evidence>
<dbReference type="OrthoDB" id="9801695at2"/>
<evidence type="ECO:0000259" key="4">
    <source>
        <dbReference type="Pfam" id="PF01464"/>
    </source>
</evidence>
<reference evidence="7" key="2">
    <citation type="submission" date="2015-11" db="EMBL/GenBank/DDBJ databases">
        <authorList>
            <person name="Zhang Y."/>
            <person name="Guo Z."/>
        </authorList>
    </citation>
    <scope>NUCLEOTIDE SEQUENCE</scope>
    <source>
        <strain evidence="7">1</strain>
    </source>
</reference>
<keyword evidence="3" id="KW-0732">Signal</keyword>
<evidence type="ECO:0000256" key="1">
    <source>
        <dbReference type="ARBA" id="ARBA00007734"/>
    </source>
</evidence>
<dbReference type="EMBL" id="AP014854">
    <property type="protein sequence ID" value="BAS00158.1"/>
    <property type="molecule type" value="Genomic_DNA"/>
</dbReference>
<keyword evidence="7" id="KW-0456">Lyase</keyword>
<dbReference type="PATRIC" id="fig|1079.6.peg.2249"/>
<dbReference type="Gene3D" id="1.10.530.10">
    <property type="match status" value="1"/>
</dbReference>
<proteinExistence type="inferred from homology"/>
<dbReference type="STRING" id="1079.BVIR_2164"/>
<reference evidence="6" key="1">
    <citation type="journal article" date="2015" name="Genome Announc.">
        <title>Complete Genome Sequence of the Bacteriochlorophyll b-Producing Photosynthetic Bacterium Blastochloris viridis.</title>
        <authorList>
            <person name="Tsukatani Y."/>
            <person name="Hirose Y."/>
            <person name="Harada J."/>
            <person name="Misawa N."/>
            <person name="Mori K."/>
            <person name="Inoue K."/>
            <person name="Tamiaki H."/>
        </authorList>
    </citation>
    <scope>NUCLEOTIDE SEQUENCE [LARGE SCALE GENOMIC DNA]</scope>
    <source>
        <strain evidence="6">DSM 133</strain>
    </source>
</reference>
<dbReference type="CDD" id="cd00254">
    <property type="entry name" value="LT-like"/>
    <property type="match status" value="1"/>
</dbReference>
<dbReference type="RefSeq" id="WP_082416987.1">
    <property type="nucleotide sequence ID" value="NZ_AP014854.2"/>
</dbReference>
<evidence type="ECO:0000313" key="6">
    <source>
        <dbReference type="EMBL" id="BAS00158.1"/>
    </source>
</evidence>
<dbReference type="PANTHER" id="PTHR37423">
    <property type="entry name" value="SOLUBLE LYTIC MUREIN TRANSGLYCOSYLASE-RELATED"/>
    <property type="match status" value="1"/>
</dbReference>
<gene>
    <name evidence="7" type="primary">slt_1</name>
    <name evidence="6" type="ORF">BV133_2564</name>
    <name evidence="7" type="ORF">BVIRIDIS_16090</name>
</gene>
<dbReference type="EC" id="4.2.2.-" evidence="7"/>
<sequence length="287" mass="29417">MACGGRTWILAGVVAAGLAGVPPCLAGEGETVDQAVCRLIEAAARTHAVPVGFFARLIWKESTFRADAVSHKGAQGIAQFMPGTAAERGLADPFDPETALPAAARLIADHARRFGNLGLAAAAYNAGPARVDAFLAGRSRLPAETRGYILAITGRSADDWAAAGARGGEPPASAEEPCLTVVASLRRGRPGPAAAPDAGFAAELSPWGIQVAGAPSKAVALAAYRRQLARIAAVFGDANPMIVGTRLAGRGRAAFYRVRMPAQTREEANAGCARLRKSGGACIVLAN</sequence>
<accession>A0A0H5BD58</accession>
<reference evidence="8" key="3">
    <citation type="journal article" date="2016" name="Genome Announc.">
        <title>Revised genome sequence of the purple photosynthetic bacterium Blastochloris viridis.</title>
        <authorList>
            <person name="Liu L.N."/>
            <person name="Faulkner M."/>
            <person name="Liu X."/>
            <person name="Huang F."/>
            <person name="Darby A.C."/>
            <person name="Hall N."/>
        </authorList>
    </citation>
    <scope>NUCLEOTIDE SEQUENCE [LARGE SCALE GENOMIC DNA]</scope>
    <source>
        <strain evidence="8">ATCC 19567 / DSM 133 / F</strain>
    </source>
</reference>
<protein>
    <submittedName>
        <fullName evidence="7">Soluble lytic murein transglycosylase</fullName>
        <ecNumber evidence="7">4.2.2.-</ecNumber>
    </submittedName>
    <submittedName>
        <fullName evidence="6">Transglycosylase SLT domain protein</fullName>
    </submittedName>
</protein>
<feature type="chain" id="PRO_5014229118" evidence="3">
    <location>
        <begin position="27"/>
        <end position="287"/>
    </location>
</feature>
<dbReference type="GO" id="GO:0042834">
    <property type="term" value="F:peptidoglycan binding"/>
    <property type="evidence" value="ECO:0007669"/>
    <property type="project" value="InterPro"/>
</dbReference>
<dbReference type="Proteomes" id="UP000065734">
    <property type="component" value="Chromosome I"/>
</dbReference>
<evidence type="ECO:0000313" key="8">
    <source>
        <dbReference type="Proteomes" id="UP000065734"/>
    </source>
</evidence>
<comment type="similarity">
    <text evidence="1">Belongs to the transglycosylase Slt family.</text>
</comment>
<dbReference type="AlphaFoldDB" id="A0A0H5BD58"/>
<name>A0A0H5BD58_BLAVI</name>
<dbReference type="PANTHER" id="PTHR37423:SF2">
    <property type="entry name" value="MEMBRANE-BOUND LYTIC MUREIN TRANSGLYCOSYLASE C"/>
    <property type="match status" value="1"/>
</dbReference>
<keyword evidence="8" id="KW-1185">Reference proteome</keyword>
<evidence type="ECO:0000256" key="3">
    <source>
        <dbReference type="SAM" id="SignalP"/>
    </source>
</evidence>
<organism evidence="7 8">
    <name type="scientific">Blastochloris viridis</name>
    <name type="common">Rhodopseudomonas viridis</name>
    <dbReference type="NCBI Taxonomy" id="1079"/>
    <lineage>
        <taxon>Bacteria</taxon>
        <taxon>Pseudomonadati</taxon>
        <taxon>Pseudomonadota</taxon>
        <taxon>Alphaproteobacteria</taxon>
        <taxon>Hyphomicrobiales</taxon>
        <taxon>Blastochloridaceae</taxon>
        <taxon>Blastochloris</taxon>
    </lineage>
</organism>
<evidence type="ECO:0000313" key="7">
    <source>
        <dbReference type="EMBL" id="CUU42596.1"/>
    </source>
</evidence>
<dbReference type="SUPFAM" id="SSF53955">
    <property type="entry name" value="Lysozyme-like"/>
    <property type="match status" value="1"/>
</dbReference>
<dbReference type="InterPro" id="IPR007730">
    <property type="entry name" value="SPOR-like_dom"/>
</dbReference>
<dbReference type="InterPro" id="IPR023346">
    <property type="entry name" value="Lysozyme-like_dom_sf"/>
</dbReference>